<keyword evidence="1" id="KW-0227">DNA damage</keyword>
<dbReference type="RefSeq" id="WP_204425025.1">
    <property type="nucleotide sequence ID" value="NZ_CP070228.1"/>
</dbReference>
<dbReference type="PANTHER" id="PTHR10815:SF13">
    <property type="entry name" value="METHYLATED-DNA--PROTEIN-CYSTEINE METHYLTRANSFERASE"/>
    <property type="match status" value="1"/>
</dbReference>
<dbReference type="NCBIfam" id="TIGR00589">
    <property type="entry name" value="ogt"/>
    <property type="match status" value="1"/>
</dbReference>
<organism evidence="3 4">
    <name type="scientific">Arcanobacterium phocisimile</name>
    <dbReference type="NCBI Taxonomy" id="1302235"/>
    <lineage>
        <taxon>Bacteria</taxon>
        <taxon>Bacillati</taxon>
        <taxon>Actinomycetota</taxon>
        <taxon>Actinomycetes</taxon>
        <taxon>Actinomycetales</taxon>
        <taxon>Actinomycetaceae</taxon>
        <taxon>Arcanobacterium</taxon>
    </lineage>
</organism>
<keyword evidence="4" id="KW-1185">Reference proteome</keyword>
<dbReference type="InterPro" id="IPR036217">
    <property type="entry name" value="MethylDNA_cys_MeTrfase_DNAb"/>
</dbReference>
<protein>
    <submittedName>
        <fullName evidence="3">Methylated-DNA--[protein]-cysteine S-methyltransferase</fullName>
    </submittedName>
</protein>
<dbReference type="Proteomes" id="UP000602653">
    <property type="component" value="Chromosome"/>
</dbReference>
<dbReference type="CDD" id="cd06445">
    <property type="entry name" value="ATase"/>
    <property type="match status" value="1"/>
</dbReference>
<reference evidence="3 4" key="1">
    <citation type="submission" date="2021-02" db="EMBL/GenBank/DDBJ databases">
        <title>Complete Genome Sequence of Arcanobacterium phocisimile strain DSM 26142T from a harbour seal.</title>
        <authorList>
            <person name="Borowiak M."/>
            <person name="Alssahen M."/>
            <person name="Malorny B."/>
            <person name="Laemmler C."/>
            <person name="Siebert U."/>
            <person name="Ploetz M."/>
            <person name="Abdulmawjood A."/>
        </authorList>
    </citation>
    <scope>NUCLEOTIDE SEQUENCE [LARGE SCALE GENOMIC DNA]</scope>
    <source>
        <strain evidence="3 4">DSM 26142</strain>
    </source>
</reference>
<name>A0ABX7IHC5_9ACTO</name>
<dbReference type="EMBL" id="CP070228">
    <property type="protein sequence ID" value="QRV02531.1"/>
    <property type="molecule type" value="Genomic_DNA"/>
</dbReference>
<evidence type="ECO:0000256" key="1">
    <source>
        <dbReference type="ARBA" id="ARBA00022763"/>
    </source>
</evidence>
<dbReference type="InterPro" id="IPR036388">
    <property type="entry name" value="WH-like_DNA-bd_sf"/>
</dbReference>
<dbReference type="PANTHER" id="PTHR10815">
    <property type="entry name" value="METHYLATED-DNA--PROTEIN-CYSTEINE METHYLTRANSFERASE"/>
    <property type="match status" value="1"/>
</dbReference>
<dbReference type="Gene3D" id="1.10.10.10">
    <property type="entry name" value="Winged helix-like DNA-binding domain superfamily/Winged helix DNA-binding domain"/>
    <property type="match status" value="1"/>
</dbReference>
<dbReference type="SUPFAM" id="SSF46767">
    <property type="entry name" value="Methylated DNA-protein cysteine methyltransferase, C-terminal domain"/>
    <property type="match status" value="1"/>
</dbReference>
<proteinExistence type="predicted"/>
<dbReference type="Pfam" id="PF01035">
    <property type="entry name" value="DNA_binding_1"/>
    <property type="match status" value="1"/>
</dbReference>
<feature type="domain" description="Methylated-DNA-[protein]-cysteine S-methyltransferase DNA binding" evidence="2">
    <location>
        <begin position="79"/>
        <end position="136"/>
    </location>
</feature>
<dbReference type="InterPro" id="IPR014048">
    <property type="entry name" value="MethylDNA_cys_MeTrfase_DNA-bd"/>
</dbReference>
<evidence type="ECO:0000313" key="3">
    <source>
        <dbReference type="EMBL" id="QRV02531.1"/>
    </source>
</evidence>
<sequence>MLTIPLHTGDPIIDAYSLRVLTTGSVITQITFINREHESETNPHDPFVALITQALSAWYDGDVSKLRALPLAPAATPWASKIRTVLHRLPLGKTLSYTQLAQLANNPRAVRAAASACARNPFPLVIPCHAVVPQPTQHKLERNPELVTTAHFPSGNYAFGPDLKRALLKFDHQHSHQFR</sequence>
<accession>A0ABX7IHC5</accession>
<evidence type="ECO:0000259" key="2">
    <source>
        <dbReference type="Pfam" id="PF01035"/>
    </source>
</evidence>
<evidence type="ECO:0000313" key="4">
    <source>
        <dbReference type="Proteomes" id="UP000602653"/>
    </source>
</evidence>
<gene>
    <name evidence="3" type="ORF">JTE88_01895</name>
</gene>